<sequence length="170" mass="19887">MKEEKLQPIKRIRKKIGDVIEILTSKGLAYVQYTHEHTKLPKWGSLIRILQGFYDIRPSQKELVELVKKPHRFRTFCPVYYGINTGDWKLVGNFPVPEFAQKFPIFKLSTALPGEDPLEKTWWLWDGEKEWKVGKLSPEEQKKYPLQKICNDTALIENIETGKSLGRELC</sequence>
<dbReference type="RefSeq" id="WP_013942400.1">
    <property type="nucleotide sequence ID" value="NC_015713.1"/>
</dbReference>
<accession>F8L552</accession>
<evidence type="ECO:0000313" key="2">
    <source>
        <dbReference type="Proteomes" id="UP000000496"/>
    </source>
</evidence>
<gene>
    <name evidence="1" type="ordered locus">SNE_A00550</name>
</gene>
<dbReference type="HOGENOM" id="CLU_114548_0_0_0"/>
<name>F8L552_SIMNZ</name>
<keyword evidence="2" id="KW-1185">Reference proteome</keyword>
<organism evidence="1 2">
    <name type="scientific">Simkania negevensis (strain ATCC VR-1471 / DSM 27360 / Z)</name>
    <dbReference type="NCBI Taxonomy" id="331113"/>
    <lineage>
        <taxon>Bacteria</taxon>
        <taxon>Pseudomonadati</taxon>
        <taxon>Chlamydiota</taxon>
        <taxon>Chlamydiia</taxon>
        <taxon>Parachlamydiales</taxon>
        <taxon>Simkaniaceae</taxon>
        <taxon>Simkania</taxon>
    </lineage>
</organism>
<reference key="1">
    <citation type="journal article" date="2011" name="Mol. Biol. Evol.">
        <title>Unity in variety -- the pan-genome of the Chlamydiae.</title>
        <authorList>
            <person name="Collingro A."/>
            <person name="Tischler P."/>
            <person name="Weinmaier T."/>
            <person name="Penz T."/>
            <person name="Heinz E."/>
            <person name="Brunham R.C."/>
            <person name="Read T.D."/>
            <person name="Bavoil P.M."/>
            <person name="Sachse K."/>
            <person name="Kahane S."/>
            <person name="Friedman M.G."/>
            <person name="Rattei T."/>
            <person name="Myers G.S.A."/>
            <person name="Horn M."/>
        </authorList>
    </citation>
    <scope>NUCLEOTIDE SEQUENCE</scope>
    <source>
        <strain>Z</strain>
    </source>
</reference>
<evidence type="ECO:0000313" key="1">
    <source>
        <dbReference type="EMBL" id="CCB87933.1"/>
    </source>
</evidence>
<dbReference type="eggNOG" id="ENOG503336Y">
    <property type="taxonomic scope" value="Bacteria"/>
</dbReference>
<proteinExistence type="predicted"/>
<dbReference type="KEGG" id="sng:SNE_A00550"/>
<dbReference type="STRING" id="331113.SNE_A00550"/>
<protein>
    <submittedName>
        <fullName evidence="1">Uncharacterized protein</fullName>
    </submittedName>
</protein>
<dbReference type="EMBL" id="FR872582">
    <property type="protein sequence ID" value="CCB87933.1"/>
    <property type="molecule type" value="Genomic_DNA"/>
</dbReference>
<dbReference type="Proteomes" id="UP000000496">
    <property type="component" value="Chromosome gsn.131"/>
</dbReference>
<dbReference type="OrthoDB" id="336698at2"/>
<reference evidence="1 2" key="2">
    <citation type="journal article" date="2011" name="Mol. Biol. Evol.">
        <title>Unity in variety--the pan-genome of the Chlamydiae.</title>
        <authorList>
            <person name="Collingro A."/>
            <person name="Tischler P."/>
            <person name="Weinmaier T."/>
            <person name="Penz T."/>
            <person name="Heinz E."/>
            <person name="Brunham R.C."/>
            <person name="Read T.D."/>
            <person name="Bavoil P.M."/>
            <person name="Sachse K."/>
            <person name="Kahane S."/>
            <person name="Friedman M.G."/>
            <person name="Rattei T."/>
            <person name="Myers G.S."/>
            <person name="Horn M."/>
        </authorList>
    </citation>
    <scope>NUCLEOTIDE SEQUENCE [LARGE SCALE GENOMIC DNA]</scope>
    <source>
        <strain evidence="2">ATCC VR-1471 / Z</strain>
    </source>
</reference>
<dbReference type="AlphaFoldDB" id="F8L552"/>